<name>A0AAE6ZT67_9PSED</name>
<evidence type="ECO:0000313" key="1">
    <source>
        <dbReference type="EMBL" id="QJC78932.1"/>
    </source>
</evidence>
<dbReference type="GeneID" id="72194233"/>
<dbReference type="KEGG" id="pum:HGP31_11625"/>
<sequence>MNALARAQAAYDSRLPPDDGDSVLETSEAQEWVIEATQGLIDGHPIVAPSPYGRGATLASREHLARDVDEHLQATPDFERNVAQILIEIVSCGDTESRLYKLAHGALGYSDDCVVTRLAREMAERNADAYFDAKCEQDRAETECGF</sequence>
<dbReference type="AlphaFoldDB" id="A0AAE6ZT67"/>
<dbReference type="Proteomes" id="UP000501367">
    <property type="component" value="Chromosome"/>
</dbReference>
<dbReference type="RefSeq" id="WP_168757757.1">
    <property type="nucleotide sequence ID" value="NZ_CP051487.1"/>
</dbReference>
<evidence type="ECO:0000313" key="2">
    <source>
        <dbReference type="Proteomes" id="UP000501367"/>
    </source>
</evidence>
<gene>
    <name evidence="1" type="ORF">HGP31_11625</name>
</gene>
<protein>
    <submittedName>
        <fullName evidence="1">Uncharacterized protein</fullName>
    </submittedName>
</protein>
<dbReference type="EMBL" id="CP051487">
    <property type="protein sequence ID" value="QJC78932.1"/>
    <property type="molecule type" value="Genomic_DNA"/>
</dbReference>
<organism evidence="1 2">
    <name type="scientific">Pseudomonas umsongensis</name>
    <dbReference type="NCBI Taxonomy" id="198618"/>
    <lineage>
        <taxon>Bacteria</taxon>
        <taxon>Pseudomonadati</taxon>
        <taxon>Pseudomonadota</taxon>
        <taxon>Gammaproteobacteria</taxon>
        <taxon>Pseudomonadales</taxon>
        <taxon>Pseudomonadaceae</taxon>
        <taxon>Pseudomonas</taxon>
    </lineage>
</organism>
<proteinExistence type="predicted"/>
<accession>A0AAE6ZT67</accession>
<reference evidence="1 2" key="1">
    <citation type="submission" date="2020-04" db="EMBL/GenBank/DDBJ databases">
        <authorList>
            <person name="Yao Y."/>
            <person name="He Z."/>
        </authorList>
    </citation>
    <scope>NUCLEOTIDE SEQUENCE [LARGE SCALE GENOMIC DNA]</scope>
    <source>
        <strain evidence="1 2">CY-1</strain>
    </source>
</reference>